<dbReference type="EMBL" id="PFAF01000068">
    <property type="protein sequence ID" value="PIR98733.1"/>
    <property type="molecule type" value="Genomic_DNA"/>
</dbReference>
<keyword evidence="1" id="KW-1133">Transmembrane helix</keyword>
<feature type="transmembrane region" description="Helical" evidence="1">
    <location>
        <begin position="68"/>
        <end position="89"/>
    </location>
</feature>
<protein>
    <recommendedName>
        <fullName evidence="2">DUF5671 domain-containing protein</fullName>
    </recommendedName>
</protein>
<keyword evidence="1" id="KW-0472">Membrane</keyword>
<name>A0A2H0VI32_9BACT</name>
<sequence>MINPDLTKYISQLRSTNVPEETIREQLIKNGWPEDEVITALDPLTSPGSTILPPPPVPRFSMWISFQYVLLFITLWIWSIALGGIWNYAITKYIPDAITKGSSYNFSAMRGVIFLPAYLAAIIVAYPFFVALFISLNKHVEVNPGVRNIKTRKFLMYFTMVVNFLYMISQLITTVIGFLSANISTSTIPHLIVNLLIPGSICLYLLREVKEDRKTTV</sequence>
<keyword evidence="1" id="KW-0812">Transmembrane</keyword>
<accession>A0A2H0VI32</accession>
<feature type="domain" description="DUF5671" evidence="2">
    <location>
        <begin position="66"/>
        <end position="185"/>
    </location>
</feature>
<evidence type="ECO:0000313" key="3">
    <source>
        <dbReference type="EMBL" id="PIR98733.1"/>
    </source>
</evidence>
<dbReference type="Proteomes" id="UP000230796">
    <property type="component" value="Unassembled WGS sequence"/>
</dbReference>
<feature type="transmembrane region" description="Helical" evidence="1">
    <location>
        <begin position="109"/>
        <end position="134"/>
    </location>
</feature>
<evidence type="ECO:0000256" key="1">
    <source>
        <dbReference type="SAM" id="Phobius"/>
    </source>
</evidence>
<dbReference type="AlphaFoldDB" id="A0A2H0VI32"/>
<evidence type="ECO:0000313" key="4">
    <source>
        <dbReference type="Proteomes" id="UP000230796"/>
    </source>
</evidence>
<proteinExistence type="predicted"/>
<evidence type="ECO:0000259" key="2">
    <source>
        <dbReference type="Pfam" id="PF18920"/>
    </source>
</evidence>
<dbReference type="Pfam" id="PF18920">
    <property type="entry name" value="DUF5671"/>
    <property type="match status" value="1"/>
</dbReference>
<feature type="transmembrane region" description="Helical" evidence="1">
    <location>
        <begin position="154"/>
        <end position="181"/>
    </location>
</feature>
<reference evidence="4" key="1">
    <citation type="submission" date="2017-09" db="EMBL/GenBank/DDBJ databases">
        <title>Depth-based differentiation of microbial function through sediment-hosted aquifers and enrichment of novel symbionts in the deep terrestrial subsurface.</title>
        <authorList>
            <person name="Probst A.J."/>
            <person name="Ladd B."/>
            <person name="Jarett J.K."/>
            <person name="Geller-Mcgrath D.E."/>
            <person name="Sieber C.M.K."/>
            <person name="Emerson J.B."/>
            <person name="Anantharaman K."/>
            <person name="Thomas B.C."/>
            <person name="Malmstrom R."/>
            <person name="Stieglmeier M."/>
            <person name="Klingl A."/>
            <person name="Woyke T."/>
            <person name="Ryan C.M."/>
            <person name="Banfield J.F."/>
        </authorList>
    </citation>
    <scope>NUCLEOTIDE SEQUENCE [LARGE SCALE GENOMIC DNA]</scope>
</reference>
<gene>
    <name evidence="3" type="ORF">COT87_03215</name>
</gene>
<dbReference type="InterPro" id="IPR043728">
    <property type="entry name" value="DUF5671"/>
</dbReference>
<organism evidence="3 4">
    <name type="scientific">Candidatus Collierbacteria bacterium CG10_big_fil_rev_8_21_14_0_10_44_9</name>
    <dbReference type="NCBI Taxonomy" id="1974535"/>
    <lineage>
        <taxon>Bacteria</taxon>
        <taxon>Candidatus Collieribacteriota</taxon>
    </lineage>
</organism>
<feature type="transmembrane region" description="Helical" evidence="1">
    <location>
        <begin position="187"/>
        <end position="206"/>
    </location>
</feature>
<comment type="caution">
    <text evidence="3">The sequence shown here is derived from an EMBL/GenBank/DDBJ whole genome shotgun (WGS) entry which is preliminary data.</text>
</comment>